<dbReference type="Proteomes" id="UP000499080">
    <property type="component" value="Unassembled WGS sequence"/>
</dbReference>
<dbReference type="AlphaFoldDB" id="A0A4Y2JUN6"/>
<dbReference type="EMBL" id="BGPR01003846">
    <property type="protein sequence ID" value="GBM93082.1"/>
    <property type="molecule type" value="Genomic_DNA"/>
</dbReference>
<reference evidence="1 2" key="1">
    <citation type="journal article" date="2019" name="Sci. Rep.">
        <title>Orb-weaving spider Araneus ventricosus genome elucidates the spidroin gene catalogue.</title>
        <authorList>
            <person name="Kono N."/>
            <person name="Nakamura H."/>
            <person name="Ohtoshi R."/>
            <person name="Moran D.A.P."/>
            <person name="Shinohara A."/>
            <person name="Yoshida Y."/>
            <person name="Fujiwara M."/>
            <person name="Mori M."/>
            <person name="Tomita M."/>
            <person name="Arakawa K."/>
        </authorList>
    </citation>
    <scope>NUCLEOTIDE SEQUENCE [LARGE SCALE GENOMIC DNA]</scope>
</reference>
<name>A0A4Y2JUN6_ARAVE</name>
<evidence type="ECO:0000313" key="2">
    <source>
        <dbReference type="Proteomes" id="UP000499080"/>
    </source>
</evidence>
<accession>A0A4Y2JUN6</accession>
<evidence type="ECO:0000313" key="1">
    <source>
        <dbReference type="EMBL" id="GBM93082.1"/>
    </source>
</evidence>
<organism evidence="1 2">
    <name type="scientific">Araneus ventricosus</name>
    <name type="common">Orbweaver spider</name>
    <name type="synonym">Epeira ventricosa</name>
    <dbReference type="NCBI Taxonomy" id="182803"/>
    <lineage>
        <taxon>Eukaryota</taxon>
        <taxon>Metazoa</taxon>
        <taxon>Ecdysozoa</taxon>
        <taxon>Arthropoda</taxon>
        <taxon>Chelicerata</taxon>
        <taxon>Arachnida</taxon>
        <taxon>Araneae</taxon>
        <taxon>Araneomorphae</taxon>
        <taxon>Entelegynae</taxon>
        <taxon>Araneoidea</taxon>
        <taxon>Araneidae</taxon>
        <taxon>Araneus</taxon>
    </lineage>
</organism>
<protein>
    <submittedName>
        <fullName evidence="1">Uncharacterized protein</fullName>
    </submittedName>
</protein>
<proteinExistence type="predicted"/>
<dbReference type="OrthoDB" id="5985073at2759"/>
<keyword evidence="2" id="KW-1185">Reference proteome</keyword>
<sequence>MTELQWNWVLNLEPSDPKAETLPLGHHSLKNVFKFILIDTCKISHNPVSLHKLYCLLNHGQMMRTTPEPLPLSTFPCRTIGREFDSDGFSSP</sequence>
<gene>
    <name evidence="1" type="ORF">AVEN_2353_1</name>
</gene>
<comment type="caution">
    <text evidence="1">The sequence shown here is derived from an EMBL/GenBank/DDBJ whole genome shotgun (WGS) entry which is preliminary data.</text>
</comment>